<evidence type="ECO:0000256" key="1">
    <source>
        <dbReference type="SAM" id="MobiDB-lite"/>
    </source>
</evidence>
<reference evidence="2 3" key="1">
    <citation type="submission" date="2017-09" db="EMBL/GenBank/DDBJ databases">
        <title>WGS assembly of Aquilegia coerulea Goldsmith.</title>
        <authorList>
            <person name="Hodges S."/>
            <person name="Kramer E."/>
            <person name="Nordborg M."/>
            <person name="Tomkins J."/>
            <person name="Borevitz J."/>
            <person name="Derieg N."/>
            <person name="Yan J."/>
            <person name="Mihaltcheva S."/>
            <person name="Hayes R.D."/>
            <person name="Rokhsar D."/>
        </authorList>
    </citation>
    <scope>NUCLEOTIDE SEQUENCE [LARGE SCALE GENOMIC DNA]</scope>
    <source>
        <strain evidence="3">cv. Goldsmith</strain>
    </source>
</reference>
<dbReference type="PANTHER" id="PTHR46702">
    <property type="entry name" value="DNA LIGASE (DUF1666)-RELATED"/>
    <property type="match status" value="1"/>
</dbReference>
<sequence length="553" mass="63715">LFDILFCSIDDGHELDCHEEDLRFTTVECIDKEDWESVGDESLSSLYDEDLGFITFSCSKNGDLIADKVSGRKVVQKGIFLKQSLREEPSEQPVEEQASHSSPSSRHNINEDQSTSYTDSVTLSVNQLKCLAMPLIDTNEHSLVDVIDKSRGHINTEHDNLGMVKTYLEEDQNFLIFSPTKSKSKNVTPLEDHAAETFEGSFTIGSTSKSSSEWRTSLLNRNSSVSEYPFSSSSRRSCPTWESYTAFQKYDEEMMFYDQVSAQKLNETKLFEGVKVVLPRSTSQKIVDKLMKRSKKPSEFRRNPYHELEAAYVAQVCLAWEALSLNYKNFLLIRALQCAEDPGCPAYTAQQFQQFQVLLQRFIENEPYEYGRRPEVYARIRISSPKLLQVPEFRGFVKTENDEKGEDWNTKISSTKFTAILEDGIRTFMDFLKADKGKNYHIFKSFLRRNNRTALVDPSLLHFLKKAYKKKKKKIKDIGRVGKCLRKTKPKEEDMEILMALVDLKVVSRVLKMSEIGEEQLHWCEEKMSKLSFWEGKLQRDPSPVFFPAHPLP</sequence>
<dbReference type="OrthoDB" id="1909644at2759"/>
<dbReference type="Pfam" id="PF07891">
    <property type="entry name" value="DUF1666"/>
    <property type="match status" value="1"/>
</dbReference>
<dbReference type="PANTHER" id="PTHR46702:SF2">
    <property type="entry name" value="DNA LIGASE (DUF1666)"/>
    <property type="match status" value="1"/>
</dbReference>
<gene>
    <name evidence="2" type="ORF">AQUCO_02600302v1</name>
</gene>
<dbReference type="AlphaFoldDB" id="A0A2G5D8A1"/>
<protein>
    <submittedName>
        <fullName evidence="2">Uncharacterized protein</fullName>
    </submittedName>
</protein>
<evidence type="ECO:0000313" key="2">
    <source>
        <dbReference type="EMBL" id="PIA39749.1"/>
    </source>
</evidence>
<dbReference type="EMBL" id="KZ305043">
    <property type="protein sequence ID" value="PIA39749.1"/>
    <property type="molecule type" value="Genomic_DNA"/>
</dbReference>
<dbReference type="Proteomes" id="UP000230069">
    <property type="component" value="Unassembled WGS sequence"/>
</dbReference>
<keyword evidence="3" id="KW-1185">Reference proteome</keyword>
<dbReference type="InterPro" id="IPR012870">
    <property type="entry name" value="DUF1666"/>
</dbReference>
<feature type="compositionally biased region" description="Polar residues" evidence="1">
    <location>
        <begin position="99"/>
        <end position="116"/>
    </location>
</feature>
<proteinExistence type="predicted"/>
<name>A0A2G5D8A1_AQUCA</name>
<organism evidence="2 3">
    <name type="scientific">Aquilegia coerulea</name>
    <name type="common">Rocky mountain columbine</name>
    <dbReference type="NCBI Taxonomy" id="218851"/>
    <lineage>
        <taxon>Eukaryota</taxon>
        <taxon>Viridiplantae</taxon>
        <taxon>Streptophyta</taxon>
        <taxon>Embryophyta</taxon>
        <taxon>Tracheophyta</taxon>
        <taxon>Spermatophyta</taxon>
        <taxon>Magnoliopsida</taxon>
        <taxon>Ranunculales</taxon>
        <taxon>Ranunculaceae</taxon>
        <taxon>Thalictroideae</taxon>
        <taxon>Aquilegia</taxon>
    </lineage>
</organism>
<dbReference type="STRING" id="218851.A0A2G5D8A1"/>
<feature type="non-terminal residue" evidence="2">
    <location>
        <position position="1"/>
    </location>
</feature>
<accession>A0A2G5D8A1</accession>
<feature type="region of interest" description="Disordered" evidence="1">
    <location>
        <begin position="85"/>
        <end position="116"/>
    </location>
</feature>
<dbReference type="InParanoid" id="A0A2G5D8A1"/>
<evidence type="ECO:0000313" key="3">
    <source>
        <dbReference type="Proteomes" id="UP000230069"/>
    </source>
</evidence>